<dbReference type="Gene3D" id="2.10.270.10">
    <property type="entry name" value="Cholin Binding"/>
    <property type="match status" value="5"/>
</dbReference>
<dbReference type="Pfam" id="PF01520">
    <property type="entry name" value="Amidase_3"/>
    <property type="match status" value="1"/>
</dbReference>
<dbReference type="PROSITE" id="PS51170">
    <property type="entry name" value="CW"/>
    <property type="match status" value="1"/>
</dbReference>
<dbReference type="CDD" id="cd02696">
    <property type="entry name" value="MurNAc-LAA"/>
    <property type="match status" value="1"/>
</dbReference>
<comment type="caution">
    <text evidence="7">The sequence shown here is derived from an EMBL/GenBank/DDBJ whole genome shotgun (WGS) entry which is preliminary data.</text>
</comment>
<dbReference type="InterPro" id="IPR018337">
    <property type="entry name" value="Cell_wall/Cho-bd_repeat"/>
</dbReference>
<dbReference type="Pfam" id="PF19127">
    <property type="entry name" value="Choline_bind_3"/>
    <property type="match status" value="1"/>
</dbReference>
<feature type="domain" description="MurNAc-LAA" evidence="6">
    <location>
        <begin position="608"/>
        <end position="727"/>
    </location>
</feature>
<dbReference type="PANTHER" id="PTHR30404">
    <property type="entry name" value="N-ACETYLMURAMOYL-L-ALANINE AMIDASE"/>
    <property type="match status" value="1"/>
</dbReference>
<evidence type="ECO:0000256" key="5">
    <source>
        <dbReference type="SAM" id="SignalP"/>
    </source>
</evidence>
<dbReference type="PANTHER" id="PTHR30404:SF0">
    <property type="entry name" value="N-ACETYLMURAMOYL-L-ALANINE AMIDASE AMIC"/>
    <property type="match status" value="1"/>
</dbReference>
<reference evidence="7" key="1">
    <citation type="journal article" date="2021" name="PeerJ">
        <title>Extensive microbial diversity within the chicken gut microbiome revealed by metagenomics and culture.</title>
        <authorList>
            <person name="Gilroy R."/>
            <person name="Ravi A."/>
            <person name="Getino M."/>
            <person name="Pursley I."/>
            <person name="Horton D.L."/>
            <person name="Alikhan N.F."/>
            <person name="Baker D."/>
            <person name="Gharbi K."/>
            <person name="Hall N."/>
            <person name="Watson M."/>
            <person name="Adriaenssens E.M."/>
            <person name="Foster-Nyarko E."/>
            <person name="Jarju S."/>
            <person name="Secka A."/>
            <person name="Antonio M."/>
            <person name="Oren A."/>
            <person name="Chaudhuri R.R."/>
            <person name="La Ragione R."/>
            <person name="Hildebrand F."/>
            <person name="Pallen M.J."/>
        </authorList>
    </citation>
    <scope>NUCLEOTIDE SEQUENCE</scope>
    <source>
        <strain evidence="7">CHK183-1962</strain>
    </source>
</reference>
<proteinExistence type="predicted"/>
<protein>
    <submittedName>
        <fullName evidence="7">N-acetylmuramoyl-L-alanine amidase</fullName>
        <ecNumber evidence="7">3.5.1.28</ecNumber>
    </submittedName>
</protein>
<dbReference type="SMART" id="SM00646">
    <property type="entry name" value="Ami_3"/>
    <property type="match status" value="1"/>
</dbReference>
<dbReference type="AlphaFoldDB" id="A0A9D2BIJ6"/>
<gene>
    <name evidence="7" type="ORF">H9734_07300</name>
</gene>
<dbReference type="InterPro" id="IPR002508">
    <property type="entry name" value="MurNAc-LAA_cat"/>
</dbReference>
<organism evidence="7 8">
    <name type="scientific">Candidatus Fusicatenibacter merdavium</name>
    <dbReference type="NCBI Taxonomy" id="2838600"/>
    <lineage>
        <taxon>Bacteria</taxon>
        <taxon>Bacillati</taxon>
        <taxon>Bacillota</taxon>
        <taxon>Clostridia</taxon>
        <taxon>Lachnospirales</taxon>
        <taxon>Lachnospiraceae</taxon>
        <taxon>Fusicatenibacter</taxon>
    </lineage>
</organism>
<dbReference type="GO" id="GO:0009253">
    <property type="term" value="P:peptidoglycan catabolic process"/>
    <property type="evidence" value="ECO:0007669"/>
    <property type="project" value="InterPro"/>
</dbReference>
<evidence type="ECO:0000256" key="3">
    <source>
        <dbReference type="PROSITE-ProRule" id="PRU00591"/>
    </source>
</evidence>
<dbReference type="InterPro" id="IPR050695">
    <property type="entry name" value="N-acetylmuramoyl_amidase_3"/>
</dbReference>
<dbReference type="SUPFAM" id="SSF53187">
    <property type="entry name" value="Zn-dependent exopeptidases"/>
    <property type="match status" value="1"/>
</dbReference>
<feature type="region of interest" description="Disordered" evidence="4">
    <location>
        <begin position="28"/>
        <end position="105"/>
    </location>
</feature>
<evidence type="ECO:0000256" key="2">
    <source>
        <dbReference type="ARBA" id="ARBA00022801"/>
    </source>
</evidence>
<dbReference type="GO" id="GO:0030288">
    <property type="term" value="C:outer membrane-bounded periplasmic space"/>
    <property type="evidence" value="ECO:0007669"/>
    <property type="project" value="TreeGrafter"/>
</dbReference>
<name>A0A9D2BIJ6_9FIRM</name>
<evidence type="ECO:0000313" key="7">
    <source>
        <dbReference type="EMBL" id="HIX77383.1"/>
    </source>
</evidence>
<dbReference type="SUPFAM" id="SSF69360">
    <property type="entry name" value="Cell wall binding repeat"/>
    <property type="match status" value="2"/>
</dbReference>
<evidence type="ECO:0000256" key="4">
    <source>
        <dbReference type="SAM" id="MobiDB-lite"/>
    </source>
</evidence>
<evidence type="ECO:0000313" key="8">
    <source>
        <dbReference type="Proteomes" id="UP000886890"/>
    </source>
</evidence>
<evidence type="ECO:0000259" key="6">
    <source>
        <dbReference type="SMART" id="SM00646"/>
    </source>
</evidence>
<dbReference type="Gene3D" id="3.40.630.40">
    <property type="entry name" value="Zn-dependent exopeptidases"/>
    <property type="match status" value="1"/>
</dbReference>
<keyword evidence="5" id="KW-0732">Signal</keyword>
<keyword evidence="2 7" id="KW-0378">Hydrolase</keyword>
<dbReference type="GO" id="GO:0008745">
    <property type="term" value="F:N-acetylmuramoyl-L-alanine amidase activity"/>
    <property type="evidence" value="ECO:0007669"/>
    <property type="project" value="UniProtKB-EC"/>
</dbReference>
<dbReference type="Proteomes" id="UP000886890">
    <property type="component" value="Unassembled WGS sequence"/>
</dbReference>
<dbReference type="Pfam" id="PF01473">
    <property type="entry name" value="Choline_bind_1"/>
    <property type="match status" value="7"/>
</dbReference>
<feature type="signal peptide" evidence="5">
    <location>
        <begin position="1"/>
        <end position="24"/>
    </location>
</feature>
<feature type="chain" id="PRO_5038447461" evidence="5">
    <location>
        <begin position="25"/>
        <end position="731"/>
    </location>
</feature>
<evidence type="ECO:0000256" key="1">
    <source>
        <dbReference type="ARBA" id="ARBA00022737"/>
    </source>
</evidence>
<accession>A0A9D2BIJ6</accession>
<keyword evidence="1" id="KW-0677">Repeat</keyword>
<reference evidence="7" key="2">
    <citation type="submission" date="2021-04" db="EMBL/GenBank/DDBJ databases">
        <authorList>
            <person name="Gilroy R."/>
        </authorList>
    </citation>
    <scope>NUCLEOTIDE SEQUENCE</scope>
    <source>
        <strain evidence="7">CHK183-1962</strain>
    </source>
</reference>
<sequence length="731" mass="82508">MKRKFLAAMALAVSVSAASLTAYASETVSGSAVTEIPDPAQIVTSDSGVSENAADVQEADNTESPQEQTADPDGAEEETSAAPSPDAGETEDPEEESYTAGWNQVTGADGQEYTVYYDEEAGAVKTGLFEADGAQYYAGADGFIIKSEFADVDGKTLYFDQDGRRVTQQGWMTVRGQVYYILDGSVSKGNYTARPESGWLIVGSDWYLLDPADGHRLSGLQREGNDLYYLDPAQDDKMFTSTNDTDGWKQVNGTWYFFRSWGGALNNGWNKLGIDYYWFHEDGSMASDEWLKDGGNLYYLRDWGGMIYDQWRQDPETTEWYYFRNWGGALNCGWSKIGNDWYWFDSDCTMRRDEWLEEGGNLYYLRDWGGMLYDAWQKRDGEWYYFRSWGGALNCGWSKIGNDWYWFDTDCTMASDQWLQQGSDWYYLRDWGGRLHDQWYKVDNDWYYFGSDGKMLHDQWLHDGNDWYYLRGWGGMMYSQWYTENGKTYYFRSWGGRCHSGEFVIDGETYYFDSEGVLTDRKELQQVIVIDPGHQAKGDSTKEPLGPGSSVMKARVTSGTSGCVSGLDEYELNLQVSLLLRTELESRGYTVYMTRETHDVNISNKERAEYATAVGGDILVRIHANSSENSSVNGALCMAPSDSNAFVSALAPESQRLSQCIIDSYCQATGLRNRGVSITDDMSGINWSTIPVTIVEMGFMSNPGDDAKMADSSFQQTMVQGIADGIDAYFQ</sequence>
<feature type="repeat" description="Cell wall-binding" evidence="3">
    <location>
        <begin position="436"/>
        <end position="455"/>
    </location>
</feature>
<dbReference type="EMBL" id="DXEK01000123">
    <property type="protein sequence ID" value="HIX77383.1"/>
    <property type="molecule type" value="Genomic_DNA"/>
</dbReference>
<feature type="compositionally biased region" description="Acidic residues" evidence="4">
    <location>
        <begin position="88"/>
        <end position="97"/>
    </location>
</feature>
<dbReference type="EC" id="3.5.1.28" evidence="7"/>